<evidence type="ECO:0000313" key="1">
    <source>
        <dbReference type="EMBL" id="TWT63179.1"/>
    </source>
</evidence>
<keyword evidence="2" id="KW-1185">Reference proteome</keyword>
<comment type="caution">
    <text evidence="1">The sequence shown here is derived from an EMBL/GenBank/DDBJ whole genome shotgun (WGS) entry which is preliminary data.</text>
</comment>
<proteinExistence type="predicted"/>
<dbReference type="Proteomes" id="UP000316095">
    <property type="component" value="Unassembled WGS sequence"/>
</dbReference>
<evidence type="ECO:0000313" key="2">
    <source>
        <dbReference type="Proteomes" id="UP000316095"/>
    </source>
</evidence>
<dbReference type="GO" id="GO:0003690">
    <property type="term" value="F:double-stranded DNA binding"/>
    <property type="evidence" value="ECO:0007669"/>
    <property type="project" value="InterPro"/>
</dbReference>
<organism evidence="1 2">
    <name type="scientific">Rubinisphaera italica</name>
    <dbReference type="NCBI Taxonomy" id="2527969"/>
    <lineage>
        <taxon>Bacteria</taxon>
        <taxon>Pseudomonadati</taxon>
        <taxon>Planctomycetota</taxon>
        <taxon>Planctomycetia</taxon>
        <taxon>Planctomycetales</taxon>
        <taxon>Planctomycetaceae</taxon>
        <taxon>Rubinisphaera</taxon>
    </lineage>
</organism>
<reference evidence="1 2" key="1">
    <citation type="submission" date="2019-02" db="EMBL/GenBank/DDBJ databases">
        <title>Deep-cultivation of Planctomycetes and their phenomic and genomic characterization uncovers novel biology.</title>
        <authorList>
            <person name="Wiegand S."/>
            <person name="Jogler M."/>
            <person name="Boedeker C."/>
            <person name="Pinto D."/>
            <person name="Vollmers J."/>
            <person name="Rivas-Marin E."/>
            <person name="Kohn T."/>
            <person name="Peeters S.H."/>
            <person name="Heuer A."/>
            <person name="Rast P."/>
            <person name="Oberbeckmann S."/>
            <person name="Bunk B."/>
            <person name="Jeske O."/>
            <person name="Meyerdierks A."/>
            <person name="Storesund J.E."/>
            <person name="Kallscheuer N."/>
            <person name="Luecker S."/>
            <person name="Lage O.M."/>
            <person name="Pohl T."/>
            <person name="Merkel B.J."/>
            <person name="Hornburger P."/>
            <person name="Mueller R.-W."/>
            <person name="Bruemmer F."/>
            <person name="Labrenz M."/>
            <person name="Spormann A.M."/>
            <person name="Op Den Camp H."/>
            <person name="Overmann J."/>
            <person name="Amann R."/>
            <person name="Jetten M.S.M."/>
            <person name="Mascher T."/>
            <person name="Medema M.H."/>
            <person name="Devos D.P."/>
            <person name="Kaster A.-K."/>
            <person name="Ovreas L."/>
            <person name="Rohde M."/>
            <person name="Galperin M.Y."/>
            <person name="Jogler C."/>
        </authorList>
    </citation>
    <scope>NUCLEOTIDE SEQUENCE [LARGE SCALE GENOMIC DNA]</scope>
    <source>
        <strain evidence="1 2">Pan54</strain>
    </source>
</reference>
<accession>A0A5C5XKV9</accession>
<gene>
    <name evidence="1" type="ORF">Pan54_39320</name>
</gene>
<protein>
    <submittedName>
        <fullName evidence="1">Bacteriophage Mu Gam like protein</fullName>
    </submittedName>
</protein>
<dbReference type="SUPFAM" id="SSF161266">
    <property type="entry name" value="Gam-like"/>
    <property type="match status" value="1"/>
</dbReference>
<dbReference type="EMBL" id="SJPG01000001">
    <property type="protein sequence ID" value="TWT63179.1"/>
    <property type="molecule type" value="Genomic_DNA"/>
</dbReference>
<dbReference type="AlphaFoldDB" id="A0A5C5XKV9"/>
<dbReference type="Pfam" id="PF07352">
    <property type="entry name" value="Phage_Mu_Gam"/>
    <property type="match status" value="1"/>
</dbReference>
<name>A0A5C5XKV9_9PLAN</name>
<dbReference type="InterPro" id="IPR009951">
    <property type="entry name" value="Host-nuc_inhib_Gam"/>
</dbReference>
<dbReference type="GO" id="GO:0042262">
    <property type="term" value="P:DNA protection"/>
    <property type="evidence" value="ECO:0007669"/>
    <property type="project" value="InterPro"/>
</dbReference>
<dbReference type="RefSeq" id="WP_146504956.1">
    <property type="nucleotide sequence ID" value="NZ_SJPG01000001.1"/>
</dbReference>
<sequence length="209" mass="23659">MSWYPKQRLAAEPQIETSQQLEIALAEMAAIETRRKALEAAREQDIQLVKDRCESHCVIPVERTHTAFNDRLQTLEKAVEVYAKENREQLLAGGKTKSVKLTHATLKWSTSKQSIDFLENWNEKKVIEIVDSKKSFLAQLLKCIESIKWFRATLACLFTIKVTVSKTAIAKALAEKKITPKELKGIGLAVIPAKEKFSIDLTEYQVTNG</sequence>